<reference evidence="3 4" key="1">
    <citation type="submission" date="2016-10" db="EMBL/GenBank/DDBJ databases">
        <title>The whole genome sequencing and assembly of L. cotyniformis subsp. torquens DSM 20004 strain.</title>
        <authorList>
            <person name="Park M.-K."/>
            <person name="Lee Y.-J."/>
            <person name="Yi H."/>
            <person name="Bahn Y.-S."/>
            <person name="Kim J.F."/>
            <person name="Lee D.-W."/>
        </authorList>
    </citation>
    <scope>NUCLEOTIDE SEQUENCE [LARGE SCALE GENOMIC DNA]</scope>
    <source>
        <strain evidence="3 4">DSM 20004</strain>
    </source>
</reference>
<dbReference type="Gene3D" id="3.20.20.70">
    <property type="entry name" value="Aldolase class I"/>
    <property type="match status" value="1"/>
</dbReference>
<dbReference type="RefSeq" id="WP_010012870.1">
    <property type="nucleotide sequence ID" value="NZ_AEOS01000096.1"/>
</dbReference>
<dbReference type="GO" id="GO:0016491">
    <property type="term" value="F:oxidoreductase activity"/>
    <property type="evidence" value="ECO:0007669"/>
    <property type="project" value="UniProtKB-KW"/>
</dbReference>
<keyword evidence="1" id="KW-0285">Flavoprotein</keyword>
<dbReference type="Pfam" id="PF00724">
    <property type="entry name" value="Oxidored_FMN"/>
    <property type="match status" value="1"/>
</dbReference>
<dbReference type="PANTHER" id="PTHR43656">
    <property type="entry name" value="BINDING OXIDOREDUCTASE, PUTATIVE (AFU_ORTHOLOGUE AFUA_2G08260)-RELATED"/>
    <property type="match status" value="1"/>
</dbReference>
<dbReference type="KEGG" id="lcy:LC20004_11990"/>
<dbReference type="CDD" id="cd04735">
    <property type="entry name" value="OYE_like_4_FMN"/>
    <property type="match status" value="1"/>
</dbReference>
<keyword evidence="2" id="KW-0560">Oxidoreductase</keyword>
<accession>A0A2D1KR08</accession>
<evidence type="ECO:0000313" key="3">
    <source>
        <dbReference type="EMBL" id="ATO44578.1"/>
    </source>
</evidence>
<dbReference type="InterPro" id="IPR013785">
    <property type="entry name" value="Aldolase_TIM"/>
</dbReference>
<dbReference type="SUPFAM" id="SSF51395">
    <property type="entry name" value="FMN-linked oxidoreductases"/>
    <property type="match status" value="1"/>
</dbReference>
<keyword evidence="4" id="KW-1185">Reference proteome</keyword>
<gene>
    <name evidence="3" type="ORF">LC20004_11990</name>
</gene>
<dbReference type="AlphaFoldDB" id="A0A2D1KR08"/>
<protein>
    <submittedName>
        <fullName evidence="3">NADH-dependent flavin oxidoreductase</fullName>
    </submittedName>
</protein>
<dbReference type="InterPro" id="IPR001155">
    <property type="entry name" value="OxRdtase_FMN_N"/>
</dbReference>
<dbReference type="Proteomes" id="UP000223559">
    <property type="component" value="Chromosome"/>
</dbReference>
<name>A0A2D1KR08_9LACO</name>
<proteinExistence type="predicted"/>
<dbReference type="InterPro" id="IPR051799">
    <property type="entry name" value="NADH_flavin_oxidoreductase"/>
</dbReference>
<dbReference type="OrthoDB" id="9772736at2"/>
<dbReference type="EMBL" id="CP017697">
    <property type="protein sequence ID" value="ATO44578.1"/>
    <property type="molecule type" value="Genomic_DNA"/>
</dbReference>
<evidence type="ECO:0000256" key="2">
    <source>
        <dbReference type="ARBA" id="ARBA00023002"/>
    </source>
</evidence>
<dbReference type="PANTHER" id="PTHR43656:SF2">
    <property type="entry name" value="BINDING OXIDOREDUCTASE, PUTATIVE (AFU_ORTHOLOGUE AFUA_2G08260)-RELATED"/>
    <property type="match status" value="1"/>
</dbReference>
<sequence>MSSFDQALTLPSGVTLKNRLMMSPMTTRQSFFNGTITQNEINYYAERAAGLGAVITGAANVEAGGKGWPGELSIADDKKLPELAQLASAIQAKGAKAIIQIFHGGRMTNAATLSGVQPVSASAIAAERPDAETPRAMTTAEIHATITAFGEATRWAIQAGFDGVELHGANTYLIQQFFSPHSNRRTDEYGGDREQRYTFIAKLLDSVFNAVKKYATKPFIVGYRFSPEEFETPGIRFADTLWLLTKLRETKLDYLHLSLNSYDRVARGNDYQDKSLLAYVHEAIQGKIPIVGVGGVRTRADVANVLNDAELVAVGQQLLFDPTWPLKLASNNDDAIFSGNFADAMAYTPFETPLYEFLAERYHS</sequence>
<dbReference type="GO" id="GO:0010181">
    <property type="term" value="F:FMN binding"/>
    <property type="evidence" value="ECO:0007669"/>
    <property type="project" value="InterPro"/>
</dbReference>
<evidence type="ECO:0000313" key="4">
    <source>
        <dbReference type="Proteomes" id="UP000223559"/>
    </source>
</evidence>
<evidence type="ECO:0000256" key="1">
    <source>
        <dbReference type="ARBA" id="ARBA00022630"/>
    </source>
</evidence>
<organism evidence="3 4">
    <name type="scientific">Loigolactobacillus coryniformis subsp. torquens DSM 20004 = KCTC 3535</name>
    <dbReference type="NCBI Taxonomy" id="1423822"/>
    <lineage>
        <taxon>Bacteria</taxon>
        <taxon>Bacillati</taxon>
        <taxon>Bacillota</taxon>
        <taxon>Bacilli</taxon>
        <taxon>Lactobacillales</taxon>
        <taxon>Lactobacillaceae</taxon>
        <taxon>Loigolactobacillus</taxon>
    </lineage>
</organism>